<evidence type="ECO:0000256" key="1">
    <source>
        <dbReference type="ARBA" id="ARBA00023268"/>
    </source>
</evidence>
<dbReference type="InterPro" id="IPR043502">
    <property type="entry name" value="DNA/RNA_pol_sf"/>
</dbReference>
<keyword evidence="5" id="KW-1185">Reference proteome</keyword>
<name>A0AAP0LJ04_9ROSI</name>
<protein>
    <recommendedName>
        <fullName evidence="3">Reverse transcriptase/retrotransposon-derived protein RNase H-like domain-containing protein</fullName>
    </recommendedName>
</protein>
<organism evidence="4 5">
    <name type="scientific">Citrus x changshan-huyou</name>
    <dbReference type="NCBI Taxonomy" id="2935761"/>
    <lineage>
        <taxon>Eukaryota</taxon>
        <taxon>Viridiplantae</taxon>
        <taxon>Streptophyta</taxon>
        <taxon>Embryophyta</taxon>
        <taxon>Tracheophyta</taxon>
        <taxon>Spermatophyta</taxon>
        <taxon>Magnoliopsida</taxon>
        <taxon>eudicotyledons</taxon>
        <taxon>Gunneridae</taxon>
        <taxon>Pentapetalae</taxon>
        <taxon>rosids</taxon>
        <taxon>malvids</taxon>
        <taxon>Sapindales</taxon>
        <taxon>Rutaceae</taxon>
        <taxon>Aurantioideae</taxon>
        <taxon>Citrus</taxon>
    </lineage>
</organism>
<feature type="compositionally biased region" description="Polar residues" evidence="2">
    <location>
        <begin position="74"/>
        <end position="83"/>
    </location>
</feature>
<comment type="caution">
    <text evidence="4">The sequence shown here is derived from an EMBL/GenBank/DDBJ whole genome shotgun (WGS) entry which is preliminary data.</text>
</comment>
<gene>
    <name evidence="4" type="ORF">WN944_026931</name>
</gene>
<dbReference type="Gene3D" id="3.10.10.10">
    <property type="entry name" value="HIV Type 1 Reverse Transcriptase, subunit A, domain 1"/>
    <property type="match status" value="1"/>
</dbReference>
<feature type="region of interest" description="Disordered" evidence="2">
    <location>
        <begin position="41"/>
        <end position="98"/>
    </location>
</feature>
<evidence type="ECO:0000313" key="5">
    <source>
        <dbReference type="Proteomes" id="UP001428341"/>
    </source>
</evidence>
<dbReference type="Pfam" id="PF17919">
    <property type="entry name" value="RT_RNaseH_2"/>
    <property type="match status" value="1"/>
</dbReference>
<evidence type="ECO:0000259" key="3">
    <source>
        <dbReference type="Pfam" id="PF17919"/>
    </source>
</evidence>
<evidence type="ECO:0000256" key="2">
    <source>
        <dbReference type="SAM" id="MobiDB-lite"/>
    </source>
</evidence>
<dbReference type="AlphaFoldDB" id="A0AAP0LJ04"/>
<keyword evidence="1" id="KW-0511">Multifunctional enzyme</keyword>
<evidence type="ECO:0000313" key="4">
    <source>
        <dbReference type="EMBL" id="KAK9174927.1"/>
    </source>
</evidence>
<dbReference type="PANTHER" id="PTHR37984:SF5">
    <property type="entry name" value="PROTEIN NYNRIN-LIKE"/>
    <property type="match status" value="1"/>
</dbReference>
<dbReference type="InterPro" id="IPR050951">
    <property type="entry name" value="Retrovirus_Pol_polyprotein"/>
</dbReference>
<dbReference type="InterPro" id="IPR043128">
    <property type="entry name" value="Rev_trsase/Diguanyl_cyclase"/>
</dbReference>
<feature type="domain" description="Reverse transcriptase/retrotransposon-derived protein RNase H-like" evidence="3">
    <location>
        <begin position="268"/>
        <end position="328"/>
    </location>
</feature>
<sequence>MKEAVHQLKENYDKQAIALTELTRLVIAMNLKHEQLVSKMGESDETSDRLGEFASQQQSGESTMETIIKEARATTRTQSSMASANRPMANGAVPPIKPISTTEIKGRKQFVIIVMRSMCLAANVKTRHIFSLEREELKGREFQANIRLLPLGGCDMVLGILWLAKLGPILRDFKNLRMMLHGATCYSKLDLRSSYHQIHVYPDDVLKTAFRTHEGHYEFSIMPFSFKQQQLEYLGHIISSREVATDPAFVHQWPQPNSLKSLRTIFITEEAGNAFETLKEAACSTPVSAILDFNRESVVECDASGSRIGALLMQEGRPIAFNSRALSTKNS</sequence>
<feature type="compositionally biased region" description="Polar residues" evidence="2">
    <location>
        <begin position="54"/>
        <end position="65"/>
    </location>
</feature>
<accession>A0AAP0LJ04</accession>
<dbReference type="EMBL" id="JBCGBO010000025">
    <property type="protein sequence ID" value="KAK9174927.1"/>
    <property type="molecule type" value="Genomic_DNA"/>
</dbReference>
<dbReference type="InterPro" id="IPR041577">
    <property type="entry name" value="RT_RNaseH_2"/>
</dbReference>
<dbReference type="GO" id="GO:0003824">
    <property type="term" value="F:catalytic activity"/>
    <property type="evidence" value="ECO:0007669"/>
    <property type="project" value="UniProtKB-KW"/>
</dbReference>
<reference evidence="4 5" key="1">
    <citation type="submission" date="2024-05" db="EMBL/GenBank/DDBJ databases">
        <title>Haplotype-resolved chromosome-level genome assembly of Huyou (Citrus changshanensis).</title>
        <authorList>
            <person name="Miao C."/>
            <person name="Chen W."/>
            <person name="Wu Y."/>
            <person name="Wang L."/>
            <person name="Zhao S."/>
            <person name="Grierson D."/>
            <person name="Xu C."/>
            <person name="Chen K."/>
        </authorList>
    </citation>
    <scope>NUCLEOTIDE SEQUENCE [LARGE SCALE GENOMIC DNA]</scope>
    <source>
        <strain evidence="4">01-14</strain>
        <tissue evidence="4">Leaf</tissue>
    </source>
</reference>
<dbReference type="PANTHER" id="PTHR37984">
    <property type="entry name" value="PROTEIN CBG26694"/>
    <property type="match status" value="1"/>
</dbReference>
<dbReference type="Proteomes" id="UP001428341">
    <property type="component" value="Unassembled WGS sequence"/>
</dbReference>
<proteinExistence type="predicted"/>
<dbReference type="SUPFAM" id="SSF56672">
    <property type="entry name" value="DNA/RNA polymerases"/>
    <property type="match status" value="1"/>
</dbReference>
<dbReference type="Gene3D" id="3.30.70.270">
    <property type="match status" value="1"/>
</dbReference>